<evidence type="ECO:0000313" key="2">
    <source>
        <dbReference type="Proteomes" id="UP000199501"/>
    </source>
</evidence>
<proteinExistence type="predicted"/>
<name>A0A1G6YDB2_9PSEU</name>
<dbReference type="Proteomes" id="UP000199501">
    <property type="component" value="Unassembled WGS sequence"/>
</dbReference>
<accession>A0A1G6YDB2</accession>
<dbReference type="STRING" id="1271860.SAMN05216174_12123"/>
<protein>
    <submittedName>
        <fullName evidence="1">Uncharacterized protein</fullName>
    </submittedName>
</protein>
<dbReference type="AlphaFoldDB" id="A0A1G6YDB2"/>
<evidence type="ECO:0000313" key="1">
    <source>
        <dbReference type="EMBL" id="SDD88322.1"/>
    </source>
</evidence>
<keyword evidence="2" id="KW-1185">Reference proteome</keyword>
<sequence length="66" mass="7383">MAAKSRPPEVEQVSPFCDRTTDSGGKDWYLCRYRPCGFGVAAETIDPVAAVKVHYRITHIAINHHI</sequence>
<dbReference type="RefSeq" id="WP_175483090.1">
    <property type="nucleotide sequence ID" value="NZ_FMZZ01000021.1"/>
</dbReference>
<gene>
    <name evidence="1" type="ORF">SAMN05216174_12123</name>
</gene>
<reference evidence="2" key="1">
    <citation type="submission" date="2016-10" db="EMBL/GenBank/DDBJ databases">
        <authorList>
            <person name="Varghese N."/>
            <person name="Submissions S."/>
        </authorList>
    </citation>
    <scope>NUCLEOTIDE SEQUENCE [LARGE SCALE GENOMIC DNA]</scope>
    <source>
        <strain evidence="2">IBRC-M 10403</strain>
    </source>
</reference>
<dbReference type="EMBL" id="FMZZ01000021">
    <property type="protein sequence ID" value="SDD88322.1"/>
    <property type="molecule type" value="Genomic_DNA"/>
</dbReference>
<organism evidence="1 2">
    <name type="scientific">Actinokineospora iranica</name>
    <dbReference type="NCBI Taxonomy" id="1271860"/>
    <lineage>
        <taxon>Bacteria</taxon>
        <taxon>Bacillati</taxon>
        <taxon>Actinomycetota</taxon>
        <taxon>Actinomycetes</taxon>
        <taxon>Pseudonocardiales</taxon>
        <taxon>Pseudonocardiaceae</taxon>
        <taxon>Actinokineospora</taxon>
    </lineage>
</organism>